<name>A0A2W5X1G4_9MICO</name>
<dbReference type="InterPro" id="IPR024046">
    <property type="entry name" value="Flagellar_assmbl_FliW_dom_sf"/>
</dbReference>
<keyword evidence="1" id="KW-0969">Cilium</keyword>
<dbReference type="Gene3D" id="2.30.290.10">
    <property type="entry name" value="BH3618-like"/>
    <property type="match status" value="1"/>
</dbReference>
<protein>
    <submittedName>
        <fullName evidence="1">Flagellar assembly protein FliW</fullName>
    </submittedName>
</protein>
<evidence type="ECO:0000313" key="2">
    <source>
        <dbReference type="Proteomes" id="UP000248783"/>
    </source>
</evidence>
<comment type="caution">
    <text evidence="1">The sequence shown here is derived from an EMBL/GenBank/DDBJ whole genome shotgun (WGS) entry which is preliminary data.</text>
</comment>
<sequence length="135" mass="13936">MSAATVTAAPAMLGLVAPLPGLPGHDTLQVTPLDDSGVVLELRGAGEQDRPLRLFAAVPSVFFPDYAPGLPADALRQLGLQGASEAMLLALIHPADDAHEVPTMNLVAPLVVDPRSGRAVQVILEADLPLRAPLG</sequence>
<keyword evidence="1" id="KW-0282">Flagellum</keyword>
<proteinExistence type="predicted"/>
<gene>
    <name evidence="1" type="ORF">DNL40_04030</name>
</gene>
<accession>A0A2W5X1G4</accession>
<dbReference type="InterPro" id="IPR003775">
    <property type="entry name" value="Flagellar_assembly_factor_FliW"/>
</dbReference>
<reference evidence="1 2" key="1">
    <citation type="submission" date="2018-06" db="EMBL/GenBank/DDBJ databases">
        <title>Whole genome sequencing of a novel hydrocarbon degrading bacterial strain, PW21 isolated from oil contaminated produced water sample.</title>
        <authorList>
            <person name="Nagkirti P."/>
            <person name="Shaikh A."/>
            <person name="Gowdaman V."/>
            <person name="Engineer A.E."/>
            <person name="Dagar S."/>
            <person name="Dhakephalkar P.K."/>
        </authorList>
    </citation>
    <scope>NUCLEOTIDE SEQUENCE [LARGE SCALE GENOMIC DNA]</scope>
    <source>
        <strain evidence="1 2">PW21</strain>
    </source>
</reference>
<dbReference type="SUPFAM" id="SSF141457">
    <property type="entry name" value="BH3618-like"/>
    <property type="match status" value="1"/>
</dbReference>
<dbReference type="Proteomes" id="UP000248783">
    <property type="component" value="Unassembled WGS sequence"/>
</dbReference>
<dbReference type="RefSeq" id="WP_111249972.1">
    <property type="nucleotide sequence ID" value="NZ_QKWH01000002.1"/>
</dbReference>
<evidence type="ECO:0000313" key="1">
    <source>
        <dbReference type="EMBL" id="PZR54115.1"/>
    </source>
</evidence>
<keyword evidence="1" id="KW-0966">Cell projection</keyword>
<keyword evidence="2" id="KW-1185">Reference proteome</keyword>
<organism evidence="1 2">
    <name type="scientific">Xylanimonas oleitrophica</name>
    <dbReference type="NCBI Taxonomy" id="2607479"/>
    <lineage>
        <taxon>Bacteria</taxon>
        <taxon>Bacillati</taxon>
        <taxon>Actinomycetota</taxon>
        <taxon>Actinomycetes</taxon>
        <taxon>Micrococcales</taxon>
        <taxon>Promicromonosporaceae</taxon>
        <taxon>Xylanimonas</taxon>
    </lineage>
</organism>
<dbReference type="Pfam" id="PF02623">
    <property type="entry name" value="FliW"/>
    <property type="match status" value="1"/>
</dbReference>
<dbReference type="GO" id="GO:0044780">
    <property type="term" value="P:bacterial-type flagellum assembly"/>
    <property type="evidence" value="ECO:0007669"/>
    <property type="project" value="InterPro"/>
</dbReference>
<dbReference type="EMBL" id="QKWH01000002">
    <property type="protein sequence ID" value="PZR54115.1"/>
    <property type="molecule type" value="Genomic_DNA"/>
</dbReference>
<dbReference type="AlphaFoldDB" id="A0A2W5X1G4"/>